<dbReference type="Proteomes" id="UP001107961">
    <property type="component" value="Unassembled WGS sequence"/>
</dbReference>
<dbReference type="InterPro" id="IPR010998">
    <property type="entry name" value="Integrase_recombinase_N"/>
</dbReference>
<dbReference type="RefSeq" id="WP_158549048.1">
    <property type="nucleotide sequence ID" value="NZ_CBDDTQ010000005.1"/>
</dbReference>
<proteinExistence type="inferred from homology"/>
<dbReference type="GO" id="GO:0003677">
    <property type="term" value="F:DNA binding"/>
    <property type="evidence" value="ECO:0007669"/>
    <property type="project" value="UniProtKB-UniRule"/>
</dbReference>
<evidence type="ECO:0000256" key="3">
    <source>
        <dbReference type="ARBA" id="ARBA00023125"/>
    </source>
</evidence>
<dbReference type="EMBL" id="JAJVKT010000023">
    <property type="protein sequence ID" value="MCE7510394.1"/>
    <property type="molecule type" value="Genomic_DNA"/>
</dbReference>
<dbReference type="Pfam" id="PF00589">
    <property type="entry name" value="Phage_integrase"/>
    <property type="match status" value="1"/>
</dbReference>
<keyword evidence="9" id="KW-1185">Reference proteome</keyword>
<accession>A0A9Q3W8B3</accession>
<evidence type="ECO:0000256" key="1">
    <source>
        <dbReference type="ARBA" id="ARBA00008857"/>
    </source>
</evidence>
<keyword evidence="2" id="KW-0229">DNA integration</keyword>
<dbReference type="Pfam" id="PF02899">
    <property type="entry name" value="Phage_int_SAM_1"/>
    <property type="match status" value="1"/>
</dbReference>
<dbReference type="GO" id="GO:0015074">
    <property type="term" value="P:DNA integration"/>
    <property type="evidence" value="ECO:0007669"/>
    <property type="project" value="UniProtKB-KW"/>
</dbReference>
<keyword evidence="3 5" id="KW-0238">DNA-binding</keyword>
<dbReference type="SUPFAM" id="SSF56349">
    <property type="entry name" value="DNA breaking-rejoining enzymes"/>
    <property type="match status" value="1"/>
</dbReference>
<dbReference type="InterPro" id="IPR011010">
    <property type="entry name" value="DNA_brk_join_enz"/>
</dbReference>
<keyword evidence="4" id="KW-0233">DNA recombination</keyword>
<reference evidence="8" key="1">
    <citation type="submission" date="2022-01" db="EMBL/GenBank/DDBJ databases">
        <authorList>
            <person name="Karlyshev A.V."/>
            <person name="Jaspars M."/>
        </authorList>
    </citation>
    <scope>NUCLEOTIDE SEQUENCE</scope>
    <source>
        <strain evidence="8">AGSA3-2</strain>
    </source>
</reference>
<dbReference type="InterPro" id="IPR002104">
    <property type="entry name" value="Integrase_catalytic"/>
</dbReference>
<gene>
    <name evidence="8" type="ORF">LZG35_17280</name>
</gene>
<evidence type="ECO:0000313" key="8">
    <source>
        <dbReference type="EMBL" id="MCE7510394.1"/>
    </source>
</evidence>
<dbReference type="InterPro" id="IPR050090">
    <property type="entry name" value="Tyrosine_recombinase_XerCD"/>
</dbReference>
<dbReference type="CDD" id="cd00397">
    <property type="entry name" value="DNA_BRE_C"/>
    <property type="match status" value="1"/>
</dbReference>
<evidence type="ECO:0000259" key="7">
    <source>
        <dbReference type="PROSITE" id="PS51900"/>
    </source>
</evidence>
<evidence type="ECO:0000313" key="9">
    <source>
        <dbReference type="Proteomes" id="UP001107961"/>
    </source>
</evidence>
<dbReference type="GO" id="GO:0006310">
    <property type="term" value="P:DNA recombination"/>
    <property type="evidence" value="ECO:0007669"/>
    <property type="project" value="UniProtKB-KW"/>
</dbReference>
<evidence type="ECO:0000256" key="2">
    <source>
        <dbReference type="ARBA" id="ARBA00022908"/>
    </source>
</evidence>
<evidence type="ECO:0000256" key="4">
    <source>
        <dbReference type="ARBA" id="ARBA00023172"/>
    </source>
</evidence>
<organism evidence="8 9">
    <name type="scientific">Alloalcanivorax xenomutans</name>
    <dbReference type="NCBI Taxonomy" id="1094342"/>
    <lineage>
        <taxon>Bacteria</taxon>
        <taxon>Pseudomonadati</taxon>
        <taxon>Pseudomonadota</taxon>
        <taxon>Gammaproteobacteria</taxon>
        <taxon>Oceanospirillales</taxon>
        <taxon>Alcanivoracaceae</taxon>
        <taxon>Alloalcanivorax</taxon>
    </lineage>
</organism>
<dbReference type="InterPro" id="IPR044068">
    <property type="entry name" value="CB"/>
</dbReference>
<name>A0A9Q3W8B3_9GAMM</name>
<sequence>MLPSRMTFNDLCAAYVRFKLLKPNTVLMYRTSVKSWLNNSDIEYIDEVTEDAVIDWRNLRLRTVRRTTWNLHRRHLRALFNFAMHPKRGWVSSNPFKEVPPAPEPGRLPKTVAVPLLDQVMTLLTRHRGTSKGMAPRWFWGIVVRTFFFTGLRRSQLPGIRWKDLHLDEKYLLLRYETSKTLREWPVPLHDDLIQDFEYLERRTRDVLGRAPLPDEQVFNGTLFNPRYEGSVLTPDHITRFFQDLTKELGTPISAHRLRHTMATHLAPTGQLKGLQDVLGHTNIKTTMGYIHPDVAQLGGLVSHLPSLRPIGRSC</sequence>
<comment type="similarity">
    <text evidence="1">Belongs to the 'phage' integrase family.</text>
</comment>
<evidence type="ECO:0000259" key="6">
    <source>
        <dbReference type="PROSITE" id="PS51898"/>
    </source>
</evidence>
<feature type="domain" description="Tyr recombinase" evidence="6">
    <location>
        <begin position="107"/>
        <end position="303"/>
    </location>
</feature>
<comment type="caution">
    <text evidence="8">The sequence shown here is derived from an EMBL/GenBank/DDBJ whole genome shotgun (WGS) entry which is preliminary data.</text>
</comment>
<dbReference type="PROSITE" id="PS51900">
    <property type="entry name" value="CB"/>
    <property type="match status" value="1"/>
</dbReference>
<dbReference type="PROSITE" id="PS51898">
    <property type="entry name" value="TYR_RECOMBINASE"/>
    <property type="match status" value="1"/>
</dbReference>
<dbReference type="Gene3D" id="1.10.443.10">
    <property type="entry name" value="Intergrase catalytic core"/>
    <property type="match status" value="1"/>
</dbReference>
<dbReference type="AlphaFoldDB" id="A0A9Q3W8B3"/>
<dbReference type="PANTHER" id="PTHR30349:SF64">
    <property type="entry name" value="PROPHAGE INTEGRASE INTD-RELATED"/>
    <property type="match status" value="1"/>
</dbReference>
<dbReference type="InterPro" id="IPR004107">
    <property type="entry name" value="Integrase_SAM-like_N"/>
</dbReference>
<protein>
    <submittedName>
        <fullName evidence="8">Tyrosine-type recombinase/integrase</fullName>
    </submittedName>
</protein>
<evidence type="ECO:0000256" key="5">
    <source>
        <dbReference type="PROSITE-ProRule" id="PRU01248"/>
    </source>
</evidence>
<dbReference type="InterPro" id="IPR013762">
    <property type="entry name" value="Integrase-like_cat_sf"/>
</dbReference>
<dbReference type="Gene3D" id="1.10.150.130">
    <property type="match status" value="1"/>
</dbReference>
<dbReference type="PANTHER" id="PTHR30349">
    <property type="entry name" value="PHAGE INTEGRASE-RELATED"/>
    <property type="match status" value="1"/>
</dbReference>
<feature type="domain" description="Core-binding (CB)" evidence="7">
    <location>
        <begin position="6"/>
        <end position="84"/>
    </location>
</feature>